<dbReference type="InterPro" id="IPR036383">
    <property type="entry name" value="TSP1_rpt_sf"/>
</dbReference>
<reference evidence="1" key="2">
    <citation type="submission" date="2020-11" db="EMBL/GenBank/DDBJ databases">
        <authorList>
            <person name="McCartney M.A."/>
            <person name="Auch B."/>
            <person name="Kono T."/>
            <person name="Mallez S."/>
            <person name="Becker A."/>
            <person name="Gohl D.M."/>
            <person name="Silverstein K.A.T."/>
            <person name="Koren S."/>
            <person name="Bechman K.B."/>
            <person name="Herman A."/>
            <person name="Abrahante J.E."/>
            <person name="Garbe J."/>
        </authorList>
    </citation>
    <scope>NUCLEOTIDE SEQUENCE</scope>
    <source>
        <strain evidence="1">Duluth1</strain>
        <tissue evidence="1">Whole animal</tissue>
    </source>
</reference>
<proteinExistence type="predicted"/>
<dbReference type="AlphaFoldDB" id="A0A9D4F8B2"/>
<evidence type="ECO:0000313" key="1">
    <source>
        <dbReference type="EMBL" id="KAH3793154.1"/>
    </source>
</evidence>
<keyword evidence="2" id="KW-1185">Reference proteome</keyword>
<protein>
    <submittedName>
        <fullName evidence="1">Uncharacterized protein</fullName>
    </submittedName>
</protein>
<dbReference type="InterPro" id="IPR000884">
    <property type="entry name" value="TSP1_rpt"/>
</dbReference>
<dbReference type="EMBL" id="JAIWYP010000007">
    <property type="protein sequence ID" value="KAH3793154.1"/>
    <property type="molecule type" value="Genomic_DNA"/>
</dbReference>
<evidence type="ECO:0000313" key="2">
    <source>
        <dbReference type="Proteomes" id="UP000828390"/>
    </source>
</evidence>
<dbReference type="Proteomes" id="UP000828390">
    <property type="component" value="Unassembled WGS sequence"/>
</dbReference>
<gene>
    <name evidence="1" type="ORF">DPMN_146659</name>
</gene>
<dbReference type="SUPFAM" id="SSF82895">
    <property type="entry name" value="TSP-1 type 1 repeat"/>
    <property type="match status" value="1"/>
</dbReference>
<sequence>MSLNKYTGSTVVFQWCMRGQSVAMNTSLQTDPIPGGWSPWVSATCSRTCGGGVLMQTRTCTDPK</sequence>
<dbReference type="Gene3D" id="2.20.100.10">
    <property type="entry name" value="Thrombospondin type-1 (TSP1) repeat"/>
    <property type="match status" value="1"/>
</dbReference>
<organism evidence="1 2">
    <name type="scientific">Dreissena polymorpha</name>
    <name type="common">Zebra mussel</name>
    <name type="synonym">Mytilus polymorpha</name>
    <dbReference type="NCBI Taxonomy" id="45954"/>
    <lineage>
        <taxon>Eukaryota</taxon>
        <taxon>Metazoa</taxon>
        <taxon>Spiralia</taxon>
        <taxon>Lophotrochozoa</taxon>
        <taxon>Mollusca</taxon>
        <taxon>Bivalvia</taxon>
        <taxon>Autobranchia</taxon>
        <taxon>Heteroconchia</taxon>
        <taxon>Euheterodonta</taxon>
        <taxon>Imparidentia</taxon>
        <taxon>Neoheterodontei</taxon>
        <taxon>Myida</taxon>
        <taxon>Dreissenoidea</taxon>
        <taxon>Dreissenidae</taxon>
        <taxon>Dreissena</taxon>
    </lineage>
</organism>
<reference evidence="1" key="1">
    <citation type="journal article" date="2019" name="bioRxiv">
        <title>The Genome of the Zebra Mussel, Dreissena polymorpha: A Resource for Invasive Species Research.</title>
        <authorList>
            <person name="McCartney M.A."/>
            <person name="Auch B."/>
            <person name="Kono T."/>
            <person name="Mallez S."/>
            <person name="Zhang Y."/>
            <person name="Obille A."/>
            <person name="Becker A."/>
            <person name="Abrahante J.E."/>
            <person name="Garbe J."/>
            <person name="Badalamenti J.P."/>
            <person name="Herman A."/>
            <person name="Mangelson H."/>
            <person name="Liachko I."/>
            <person name="Sullivan S."/>
            <person name="Sone E.D."/>
            <person name="Koren S."/>
            <person name="Silverstein K.A.T."/>
            <person name="Beckman K.B."/>
            <person name="Gohl D.M."/>
        </authorList>
    </citation>
    <scope>NUCLEOTIDE SEQUENCE</scope>
    <source>
        <strain evidence="1">Duluth1</strain>
        <tissue evidence="1">Whole animal</tissue>
    </source>
</reference>
<dbReference type="PROSITE" id="PS50092">
    <property type="entry name" value="TSP1"/>
    <property type="match status" value="1"/>
</dbReference>
<name>A0A9D4F8B2_DREPO</name>
<accession>A0A9D4F8B2</accession>
<comment type="caution">
    <text evidence="1">The sequence shown here is derived from an EMBL/GenBank/DDBJ whole genome shotgun (WGS) entry which is preliminary data.</text>
</comment>